<dbReference type="GO" id="GO:0046983">
    <property type="term" value="F:protein dimerization activity"/>
    <property type="evidence" value="ECO:0007669"/>
    <property type="project" value="InterPro"/>
</dbReference>
<dbReference type="Pfam" id="PF00891">
    <property type="entry name" value="Methyltransf_2"/>
    <property type="match status" value="1"/>
</dbReference>
<feature type="active site" description="Proton acceptor" evidence="4">
    <location>
        <position position="268"/>
    </location>
</feature>
<dbReference type="InterPro" id="IPR001077">
    <property type="entry name" value="COMT_C"/>
</dbReference>
<proteinExistence type="predicted"/>
<feature type="domain" description="O-methyltransferase C-terminal" evidence="5">
    <location>
        <begin position="138"/>
        <end position="341"/>
    </location>
</feature>
<comment type="caution">
    <text evidence="7">The sequence shown here is derived from an EMBL/GenBank/DDBJ whole genome shotgun (WGS) entry which is preliminary data.</text>
</comment>
<dbReference type="Pfam" id="PF08100">
    <property type="entry name" value="Dimerisation"/>
    <property type="match status" value="1"/>
</dbReference>
<protein>
    <recommendedName>
        <fullName evidence="9">O-methyltransferase domain-containing protein</fullName>
    </recommendedName>
</protein>
<dbReference type="InterPro" id="IPR012967">
    <property type="entry name" value="COMT_dimerisation"/>
</dbReference>
<evidence type="ECO:0000256" key="4">
    <source>
        <dbReference type="PIRSR" id="PIRSR005739-1"/>
    </source>
</evidence>
<dbReference type="InterPro" id="IPR029063">
    <property type="entry name" value="SAM-dependent_MTases_sf"/>
</dbReference>
<name>A0A6G1F2A4_9ORYZ</name>
<keyword evidence="3" id="KW-0949">S-adenosyl-L-methionine</keyword>
<accession>A0A6G1F2A4</accession>
<dbReference type="AlphaFoldDB" id="A0A6G1F2A4"/>
<evidence type="ECO:0000256" key="1">
    <source>
        <dbReference type="ARBA" id="ARBA00022603"/>
    </source>
</evidence>
<keyword evidence="1" id="KW-0489">Methyltransferase</keyword>
<dbReference type="CDD" id="cd02440">
    <property type="entry name" value="AdoMet_MTases"/>
    <property type="match status" value="1"/>
</dbReference>
<dbReference type="Gene3D" id="1.10.10.10">
    <property type="entry name" value="Winged helix-like DNA-binding domain superfamily/Winged helix DNA-binding domain"/>
    <property type="match status" value="1"/>
</dbReference>
<keyword evidence="8" id="KW-1185">Reference proteome</keyword>
<reference evidence="7 8" key="1">
    <citation type="submission" date="2019-11" db="EMBL/GenBank/DDBJ databases">
        <title>Whole genome sequence of Oryza granulata.</title>
        <authorList>
            <person name="Li W."/>
        </authorList>
    </citation>
    <scope>NUCLEOTIDE SEQUENCE [LARGE SCALE GENOMIC DNA]</scope>
    <source>
        <strain evidence="8">cv. Menghai</strain>
        <tissue evidence="7">Leaf</tissue>
    </source>
</reference>
<dbReference type="SUPFAM" id="SSF46785">
    <property type="entry name" value="Winged helix' DNA-binding domain"/>
    <property type="match status" value="1"/>
</dbReference>
<evidence type="ECO:0000313" key="8">
    <source>
        <dbReference type="Proteomes" id="UP000479710"/>
    </source>
</evidence>
<evidence type="ECO:0000256" key="2">
    <source>
        <dbReference type="ARBA" id="ARBA00022679"/>
    </source>
</evidence>
<sequence length="360" mass="40038">MDENQPIPQSTNSGHTELLQAQAKLWCHAFRYMESMVLKCAIDLGIPNTIHSNGGSVLLPELLATLPIAASKKPFLSRVMRFLTMSGIFTEGTSVDGTTSVYQLTAASQLLVDSITINNLLPFTKGLISQYNFRSFLCLGEWFQNDGDTTPFMMAHGIDIWDAINRDTRLMMNFNAALASDSNFLVEILIRNYTEAFMSMRSLVDVGGGDGAMAKVIAKAFPHVKCLVLDLPHVVHGIPTDDLVEYIAGDMMDFVPPANVVLLKSVLHDWSDEDCIRILKRCREAILNGEGKVIIIDTVIGSLSEEILEAQLSMDICMMALTTGKEREEKEWHKIFQKAGFTEYKILPILGIRSLIEVYP</sequence>
<gene>
    <name evidence="7" type="ORF">E2562_039489</name>
</gene>
<feature type="domain" description="O-methyltransferase dimerisation" evidence="6">
    <location>
        <begin position="26"/>
        <end position="113"/>
    </location>
</feature>
<evidence type="ECO:0000259" key="6">
    <source>
        <dbReference type="Pfam" id="PF08100"/>
    </source>
</evidence>
<keyword evidence="2" id="KW-0808">Transferase</keyword>
<dbReference type="Gene3D" id="3.40.50.150">
    <property type="entry name" value="Vaccinia Virus protein VP39"/>
    <property type="match status" value="1"/>
</dbReference>
<dbReference type="InterPro" id="IPR016461">
    <property type="entry name" value="COMT-like"/>
</dbReference>
<dbReference type="InterPro" id="IPR036388">
    <property type="entry name" value="WH-like_DNA-bd_sf"/>
</dbReference>
<dbReference type="FunFam" id="3.40.50.150:FF:000206">
    <property type="entry name" value="O-methyltransferase ZRP4"/>
    <property type="match status" value="1"/>
</dbReference>
<organism evidence="7 8">
    <name type="scientific">Oryza meyeriana var. granulata</name>
    <dbReference type="NCBI Taxonomy" id="110450"/>
    <lineage>
        <taxon>Eukaryota</taxon>
        <taxon>Viridiplantae</taxon>
        <taxon>Streptophyta</taxon>
        <taxon>Embryophyta</taxon>
        <taxon>Tracheophyta</taxon>
        <taxon>Spermatophyta</taxon>
        <taxon>Magnoliopsida</taxon>
        <taxon>Liliopsida</taxon>
        <taxon>Poales</taxon>
        <taxon>Poaceae</taxon>
        <taxon>BOP clade</taxon>
        <taxon>Oryzoideae</taxon>
        <taxon>Oryzeae</taxon>
        <taxon>Oryzinae</taxon>
        <taxon>Oryza</taxon>
        <taxon>Oryza meyeriana</taxon>
    </lineage>
</organism>
<dbReference type="PIRSF" id="PIRSF005739">
    <property type="entry name" value="O-mtase"/>
    <property type="match status" value="1"/>
</dbReference>
<dbReference type="SUPFAM" id="SSF53335">
    <property type="entry name" value="S-adenosyl-L-methionine-dependent methyltransferases"/>
    <property type="match status" value="1"/>
</dbReference>
<evidence type="ECO:0000259" key="5">
    <source>
        <dbReference type="Pfam" id="PF00891"/>
    </source>
</evidence>
<dbReference type="Proteomes" id="UP000479710">
    <property type="component" value="Unassembled WGS sequence"/>
</dbReference>
<dbReference type="EMBL" id="SPHZ02000002">
    <property type="protein sequence ID" value="KAF0931027.1"/>
    <property type="molecule type" value="Genomic_DNA"/>
</dbReference>
<evidence type="ECO:0008006" key="9">
    <source>
        <dbReference type="Google" id="ProtNLM"/>
    </source>
</evidence>
<evidence type="ECO:0000256" key="3">
    <source>
        <dbReference type="ARBA" id="ARBA00022691"/>
    </source>
</evidence>
<dbReference type="OrthoDB" id="1712360at2759"/>
<evidence type="ECO:0000313" key="7">
    <source>
        <dbReference type="EMBL" id="KAF0931027.1"/>
    </source>
</evidence>
<dbReference type="GO" id="GO:0008171">
    <property type="term" value="F:O-methyltransferase activity"/>
    <property type="evidence" value="ECO:0007669"/>
    <property type="project" value="InterPro"/>
</dbReference>
<dbReference type="PANTHER" id="PTHR11746">
    <property type="entry name" value="O-METHYLTRANSFERASE"/>
    <property type="match status" value="1"/>
</dbReference>
<dbReference type="PROSITE" id="PS51683">
    <property type="entry name" value="SAM_OMT_II"/>
    <property type="match status" value="1"/>
</dbReference>
<dbReference type="FunFam" id="1.10.10.10:FF:000213">
    <property type="entry name" value="Coniferyl alcohol 9-O-methyltransferase"/>
    <property type="match status" value="1"/>
</dbReference>
<dbReference type="InterPro" id="IPR036390">
    <property type="entry name" value="WH_DNA-bd_sf"/>
</dbReference>
<dbReference type="GO" id="GO:0032259">
    <property type="term" value="P:methylation"/>
    <property type="evidence" value="ECO:0007669"/>
    <property type="project" value="UniProtKB-KW"/>
</dbReference>